<proteinExistence type="predicted"/>
<dbReference type="AlphaFoldDB" id="A0A7Y3R8N0"/>
<comment type="caution">
    <text evidence="2">The sequence shown here is derived from an EMBL/GenBank/DDBJ whole genome shotgun (WGS) entry which is preliminary data.</text>
</comment>
<gene>
    <name evidence="2" type="ORF">HKT18_06575</name>
</gene>
<evidence type="ECO:0000256" key="1">
    <source>
        <dbReference type="SAM" id="Phobius"/>
    </source>
</evidence>
<protein>
    <submittedName>
        <fullName evidence="2">Uncharacterized protein</fullName>
    </submittedName>
</protein>
<feature type="transmembrane region" description="Helical" evidence="1">
    <location>
        <begin position="12"/>
        <end position="29"/>
    </location>
</feature>
<name>A0A7Y3R8N0_9FLAO</name>
<evidence type="ECO:0000313" key="2">
    <source>
        <dbReference type="EMBL" id="NNT71876.1"/>
    </source>
</evidence>
<dbReference type="RefSeq" id="WP_171222067.1">
    <property type="nucleotide sequence ID" value="NZ_CP121446.1"/>
</dbReference>
<keyword evidence="1" id="KW-0472">Membrane</keyword>
<reference evidence="2 3" key="1">
    <citation type="submission" date="2020-05" db="EMBL/GenBank/DDBJ databases">
        <title>Draft genome of Flavobacterium sp. IMCC34852.</title>
        <authorList>
            <person name="Song J."/>
            <person name="Cho J.-C."/>
        </authorList>
    </citation>
    <scope>NUCLEOTIDE SEQUENCE [LARGE SCALE GENOMIC DNA]</scope>
    <source>
        <strain evidence="2 3">IMCC34852</strain>
    </source>
</reference>
<dbReference type="EMBL" id="JABEVX010000003">
    <property type="protein sequence ID" value="NNT71876.1"/>
    <property type="molecule type" value="Genomic_DNA"/>
</dbReference>
<accession>A0A7Y3R8N0</accession>
<organism evidence="2 3">
    <name type="scientific">Flavobacterium rivulicola</name>
    <dbReference type="NCBI Taxonomy" id="2732161"/>
    <lineage>
        <taxon>Bacteria</taxon>
        <taxon>Pseudomonadati</taxon>
        <taxon>Bacteroidota</taxon>
        <taxon>Flavobacteriia</taxon>
        <taxon>Flavobacteriales</taxon>
        <taxon>Flavobacteriaceae</taxon>
        <taxon>Flavobacterium</taxon>
    </lineage>
</organism>
<feature type="transmembrane region" description="Helical" evidence="1">
    <location>
        <begin position="35"/>
        <end position="52"/>
    </location>
</feature>
<evidence type="ECO:0000313" key="3">
    <source>
        <dbReference type="Proteomes" id="UP000536509"/>
    </source>
</evidence>
<keyword evidence="3" id="KW-1185">Reference proteome</keyword>
<sequence length="59" mass="6475">MKQAMEKITDKLALVILLALLLGGLALNFLLPKNIISFALLGLGVIITLYQLKKINLKL</sequence>
<dbReference type="Proteomes" id="UP000536509">
    <property type="component" value="Unassembled WGS sequence"/>
</dbReference>
<keyword evidence="1" id="KW-0812">Transmembrane</keyword>
<keyword evidence="1" id="KW-1133">Transmembrane helix</keyword>